<gene>
    <name evidence="1" type="ORF">G6CMJM_00210</name>
</gene>
<reference evidence="1 2" key="2">
    <citation type="journal article" date="2020" name="Cell Rep.">
        <title>Acquisition and Adaptation of Ultra-small Parasitic Reduced Genome Bacteria to Mammalian Hosts.</title>
        <authorList>
            <person name="McLean J.S."/>
            <person name="Bor B."/>
            <person name="Kerns K.A."/>
            <person name="Liu Q."/>
            <person name="To T.T."/>
            <person name="Solden L."/>
            <person name="Hendrickson E.L."/>
            <person name="Wrighton K."/>
            <person name="Shi W."/>
            <person name="He X."/>
        </authorList>
    </citation>
    <scope>NUCLEOTIDE SEQUENCE [LARGE SCALE GENOMIC DNA]</scope>
    <source>
        <strain evidence="1 2">TM7_CMJM_G6_1_HOT_870</strain>
    </source>
</reference>
<dbReference type="Proteomes" id="UP001190925">
    <property type="component" value="Unassembled WGS sequence"/>
</dbReference>
<dbReference type="RefSeq" id="WP_129718632.1">
    <property type="nucleotide sequence ID" value="NZ_PRLK01000002.1"/>
</dbReference>
<accession>A0ABY0FKM5</accession>
<sequence length="125" mass="14536">MQKIAKLVDLSLLVSSVDNFVDDIYQSSNNNKETMYVSFVYSNKKVSWPVTVSLIRYAEDIVDLEIRVYNYKRHKLKSAAKYSMELEEGTVVLWKFSETLNPIPLQDNIAKKIQDNLQKIIDDIE</sequence>
<evidence type="ECO:0000313" key="1">
    <source>
        <dbReference type="EMBL" id="RYC72874.1"/>
    </source>
</evidence>
<proteinExistence type="predicted"/>
<comment type="caution">
    <text evidence="1">The sequence shown here is derived from an EMBL/GenBank/DDBJ whole genome shotgun (WGS) entry which is preliminary data.</text>
</comment>
<name>A0ABY0FKM5_9BACT</name>
<evidence type="ECO:0000313" key="2">
    <source>
        <dbReference type="Proteomes" id="UP001190925"/>
    </source>
</evidence>
<dbReference type="EMBL" id="PRLK01000002">
    <property type="protein sequence ID" value="RYC72874.1"/>
    <property type="molecule type" value="Genomic_DNA"/>
</dbReference>
<organism evidence="1 2">
    <name type="scientific">Candidatus Nanogingivalis gingivitcus</name>
    <dbReference type="NCBI Taxonomy" id="2171992"/>
    <lineage>
        <taxon>Bacteria</taxon>
        <taxon>Candidatus Saccharimonadota</taxon>
        <taxon>Candidatus Nanosyncoccalia</taxon>
        <taxon>Candidatus Nanogingivales</taxon>
        <taxon>Candidatus Nanogingivalaceae</taxon>
        <taxon>Candidatus Nanogingivalis</taxon>
    </lineage>
</organism>
<keyword evidence="2" id="KW-1185">Reference proteome</keyword>
<protein>
    <submittedName>
        <fullName evidence="1">Uncharacterized protein</fullName>
    </submittedName>
</protein>
<reference evidence="1 2" key="1">
    <citation type="journal article" date="2018" name="bioRxiv">
        <title>Evidence of independent acquisition and adaption of ultra-small bacteria to human hosts across the highly diverse yet reduced genomes of the phylum Saccharibacteria.</title>
        <authorList>
            <person name="McLean J.S."/>
            <person name="Bor B."/>
            <person name="To T.T."/>
            <person name="Liu Q."/>
            <person name="Kearns K.A."/>
            <person name="Solden L.M."/>
            <person name="Wrighton K.C."/>
            <person name="He X."/>
            <person name="Shi W."/>
        </authorList>
    </citation>
    <scope>NUCLEOTIDE SEQUENCE [LARGE SCALE GENOMIC DNA]</scope>
    <source>
        <strain evidence="1 2">TM7_CMJM_G6_1_HOT_870</strain>
    </source>
</reference>